<dbReference type="EMBL" id="BAABLM010000001">
    <property type="protein sequence ID" value="GAA4668588.1"/>
    <property type="molecule type" value="Genomic_DNA"/>
</dbReference>
<accession>A0ABP8VPE8</accession>
<keyword evidence="2" id="KW-1185">Reference proteome</keyword>
<evidence type="ECO:0008006" key="3">
    <source>
        <dbReference type="Google" id="ProtNLM"/>
    </source>
</evidence>
<proteinExistence type="predicted"/>
<comment type="caution">
    <text evidence="1">The sequence shown here is derived from an EMBL/GenBank/DDBJ whole genome shotgun (WGS) entry which is preliminary data.</text>
</comment>
<gene>
    <name evidence="1" type="ORF">GCM10025780_09290</name>
</gene>
<dbReference type="Proteomes" id="UP001501295">
    <property type="component" value="Unassembled WGS sequence"/>
</dbReference>
<evidence type="ECO:0000313" key="1">
    <source>
        <dbReference type="EMBL" id="GAA4668588.1"/>
    </source>
</evidence>
<protein>
    <recommendedName>
        <fullName evidence="3">STAS domain-containing protein</fullName>
    </recommendedName>
</protein>
<evidence type="ECO:0000313" key="2">
    <source>
        <dbReference type="Proteomes" id="UP001501295"/>
    </source>
</evidence>
<reference evidence="2" key="1">
    <citation type="journal article" date="2019" name="Int. J. Syst. Evol. Microbiol.">
        <title>The Global Catalogue of Microorganisms (GCM) 10K type strain sequencing project: providing services to taxonomists for standard genome sequencing and annotation.</title>
        <authorList>
            <consortium name="The Broad Institute Genomics Platform"/>
            <consortium name="The Broad Institute Genome Sequencing Center for Infectious Disease"/>
            <person name="Wu L."/>
            <person name="Ma J."/>
        </authorList>
    </citation>
    <scope>NUCLEOTIDE SEQUENCE [LARGE SCALE GENOMIC DNA]</scope>
    <source>
        <strain evidence="2">JCM 18956</strain>
    </source>
</reference>
<dbReference type="RefSeq" id="WP_345373720.1">
    <property type="nucleotide sequence ID" value="NZ_BAABLM010000001.1"/>
</dbReference>
<organism evidence="1 2">
    <name type="scientific">Frondihabitans cladoniiphilus</name>
    <dbReference type="NCBI Taxonomy" id="715785"/>
    <lineage>
        <taxon>Bacteria</taxon>
        <taxon>Bacillati</taxon>
        <taxon>Actinomycetota</taxon>
        <taxon>Actinomycetes</taxon>
        <taxon>Micrococcales</taxon>
        <taxon>Microbacteriaceae</taxon>
        <taxon>Frondihabitans</taxon>
    </lineage>
</organism>
<name>A0ABP8VPE8_9MICO</name>
<sequence>MVTITLPPVVEDAATGRQLAAGLPDDVSAAHVEVDASAVALADHGFVPELMAGLLERGLEVLVVDGAAADLRSTFADAAEKHSFGEIWFATGTATSGGPLGEAV</sequence>